<proteinExistence type="predicted"/>
<name>A0A2X1QS47_KLEPN</name>
<dbReference type="Proteomes" id="UP000251123">
    <property type="component" value="Unassembled WGS sequence"/>
</dbReference>
<organism evidence="1 2">
    <name type="scientific">Klebsiella pneumoniae</name>
    <dbReference type="NCBI Taxonomy" id="573"/>
    <lineage>
        <taxon>Bacteria</taxon>
        <taxon>Pseudomonadati</taxon>
        <taxon>Pseudomonadota</taxon>
        <taxon>Gammaproteobacteria</taxon>
        <taxon>Enterobacterales</taxon>
        <taxon>Enterobacteriaceae</taxon>
        <taxon>Klebsiella/Raoultella group</taxon>
        <taxon>Klebsiella</taxon>
        <taxon>Klebsiella pneumoniae complex</taxon>
    </lineage>
</organism>
<dbReference type="AlphaFoldDB" id="A0A2X1QS47"/>
<dbReference type="SUPFAM" id="SSF56024">
    <property type="entry name" value="Phospholipase D/nuclease"/>
    <property type="match status" value="1"/>
</dbReference>
<gene>
    <name evidence="1" type="ORF">NCTC9601_01102</name>
</gene>
<evidence type="ECO:0008006" key="3">
    <source>
        <dbReference type="Google" id="ProtNLM"/>
    </source>
</evidence>
<protein>
    <recommendedName>
        <fullName evidence="3">Phospholipase</fullName>
    </recommendedName>
</protein>
<evidence type="ECO:0000313" key="1">
    <source>
        <dbReference type="EMBL" id="SPX53969.1"/>
    </source>
</evidence>
<evidence type="ECO:0000313" key="2">
    <source>
        <dbReference type="Proteomes" id="UP000251123"/>
    </source>
</evidence>
<accession>A0A2X1QS47</accession>
<sequence length="108" mass="11966">MTQEYIITPIATVDTRQCMITSPWFVQNTEYSPMPATYKPLVNGEEAFAAVYHAIMNAQKTVDIICWGFQPSMYFIRDGQSLCIGELLCKDCGNKKSPGAYSGLGNAL</sequence>
<reference evidence="1 2" key="1">
    <citation type="submission" date="2018-06" db="EMBL/GenBank/DDBJ databases">
        <authorList>
            <consortium name="Pathogen Informatics"/>
            <person name="Doyle S."/>
        </authorList>
    </citation>
    <scope>NUCLEOTIDE SEQUENCE [LARGE SCALE GENOMIC DNA]</scope>
    <source>
        <strain evidence="1 2">NCTC9601</strain>
    </source>
</reference>
<dbReference type="EMBL" id="UASN01000013">
    <property type="protein sequence ID" value="SPX53969.1"/>
    <property type="molecule type" value="Genomic_DNA"/>
</dbReference>